<dbReference type="Gene3D" id="3.30.559.10">
    <property type="entry name" value="Chloramphenicol acetyltransferase-like domain"/>
    <property type="match status" value="1"/>
</dbReference>
<dbReference type="OrthoDB" id="2472181at2"/>
<dbReference type="SUPFAM" id="SSF52777">
    <property type="entry name" value="CoA-dependent acyltransferases"/>
    <property type="match status" value="1"/>
</dbReference>
<dbReference type="InterPro" id="IPR023213">
    <property type="entry name" value="CAT-like_dom_sf"/>
</dbReference>
<name>A0A2U0S9B8_9SPHN</name>
<accession>A0A2U0S9B8</accession>
<organism evidence="1 2">
    <name type="scientific">Sphingomonas pokkalii</name>
    <dbReference type="NCBI Taxonomy" id="2175090"/>
    <lineage>
        <taxon>Bacteria</taxon>
        <taxon>Pseudomonadati</taxon>
        <taxon>Pseudomonadota</taxon>
        <taxon>Alphaproteobacteria</taxon>
        <taxon>Sphingomonadales</taxon>
        <taxon>Sphingomonadaceae</taxon>
        <taxon>Sphingomonas</taxon>
    </lineage>
</organism>
<keyword evidence="2" id="KW-1185">Reference proteome</keyword>
<dbReference type="EMBL" id="QENQ01000008">
    <property type="protein sequence ID" value="PVX27919.1"/>
    <property type="molecule type" value="Genomic_DNA"/>
</dbReference>
<proteinExistence type="predicted"/>
<dbReference type="AlphaFoldDB" id="A0A2U0S9B8"/>
<gene>
    <name evidence="1" type="ORF">DD559_19335</name>
</gene>
<evidence type="ECO:0000313" key="2">
    <source>
        <dbReference type="Proteomes" id="UP000245890"/>
    </source>
</evidence>
<evidence type="ECO:0000313" key="1">
    <source>
        <dbReference type="EMBL" id="PVX27919.1"/>
    </source>
</evidence>
<dbReference type="Proteomes" id="UP000245890">
    <property type="component" value="Unassembled WGS sequence"/>
</dbReference>
<sequence>MAIDVWPLAPLAQGMVYETLRSARQGPYVDQTVMTLKAIEPSLLRRALDEALAGLPNLTIAVEHEDLDAPVAVVMTGVSLPWLEEDWRGLSSAAFADRLAGYLAS</sequence>
<feature type="non-terminal residue" evidence="1">
    <location>
        <position position="105"/>
    </location>
</feature>
<protein>
    <submittedName>
        <fullName evidence="1">Uncharacterized protein</fullName>
    </submittedName>
</protein>
<reference evidence="1 2" key="1">
    <citation type="submission" date="2018-05" db="EMBL/GenBank/DDBJ databases">
        <title>Description of Sphingomonas pokkalii sp nov, isolated from the rhizosphere of saline tolerant pokkali rice and its draft genome analysis.</title>
        <authorList>
            <person name="Menon R."/>
            <person name="Kumari S."/>
            <person name="Rameshkumar N."/>
        </authorList>
    </citation>
    <scope>NUCLEOTIDE SEQUENCE [LARGE SCALE GENOMIC DNA]</scope>
    <source>
        <strain evidence="1 2">L3B27</strain>
    </source>
</reference>
<comment type="caution">
    <text evidence="1">The sequence shown here is derived from an EMBL/GenBank/DDBJ whole genome shotgun (WGS) entry which is preliminary data.</text>
</comment>
<dbReference type="RefSeq" id="WP_133243866.1">
    <property type="nucleotide sequence ID" value="NZ_QENQ01000008.1"/>
</dbReference>